<comment type="caution">
    <text evidence="1">The sequence shown here is derived from an EMBL/GenBank/DDBJ whole genome shotgun (WGS) entry which is preliminary data.</text>
</comment>
<keyword evidence="2" id="KW-1185">Reference proteome</keyword>
<dbReference type="AlphaFoldDB" id="A0A483CVU4"/>
<accession>A0A483CVU4</accession>
<protein>
    <submittedName>
        <fullName evidence="1">Uncharacterized protein</fullName>
    </submittedName>
</protein>
<dbReference type="RefSeq" id="WP_130646179.1">
    <property type="nucleotide sequence ID" value="NZ_PGCL01000001.1"/>
</dbReference>
<gene>
    <name evidence="1" type="ORF">CUJ86_03660</name>
</gene>
<dbReference type="Proteomes" id="UP000292580">
    <property type="component" value="Unassembled WGS sequence"/>
</dbReference>
<dbReference type="EMBL" id="PGCL01000001">
    <property type="protein sequence ID" value="TAJ45816.1"/>
    <property type="molecule type" value="Genomic_DNA"/>
</dbReference>
<organism evidence="1 2">
    <name type="scientific">Methanofollis fontis</name>
    <dbReference type="NCBI Taxonomy" id="2052832"/>
    <lineage>
        <taxon>Archaea</taxon>
        <taxon>Methanobacteriati</taxon>
        <taxon>Methanobacteriota</taxon>
        <taxon>Stenosarchaea group</taxon>
        <taxon>Methanomicrobia</taxon>
        <taxon>Methanomicrobiales</taxon>
        <taxon>Methanomicrobiaceae</taxon>
        <taxon>Methanofollis</taxon>
    </lineage>
</organism>
<evidence type="ECO:0000313" key="1">
    <source>
        <dbReference type="EMBL" id="TAJ45816.1"/>
    </source>
</evidence>
<reference evidence="1 2" key="1">
    <citation type="submission" date="2017-11" db="EMBL/GenBank/DDBJ databases">
        <title>Isolation and Characterization of Methanofollis Species from Methane Seep Offshore SW Taiwan.</title>
        <authorList>
            <person name="Teng N.-H."/>
            <person name="Lai M.-C."/>
            <person name="Chen S.-C."/>
        </authorList>
    </citation>
    <scope>NUCLEOTIDE SEQUENCE [LARGE SCALE GENOMIC DNA]</scope>
    <source>
        <strain evidence="1 2">FWC-SCC2</strain>
    </source>
</reference>
<evidence type="ECO:0000313" key="2">
    <source>
        <dbReference type="Proteomes" id="UP000292580"/>
    </source>
</evidence>
<sequence>MECDLRERTQDIVSDILEAAGYDVECTDESFDLSAIGDDDSYIVLISDDEDEIRRFDGRTFRLRRGDESEVCGKIVVTFRRVSGLSSMLWGREDIARFAGQAALARIFGHRMALEATASPTITVEGRGTRGAAPMSRGGIPILHLPIQITDNNAQIIAGKRGTVRCRFVPYWCYHCTSTGSETVGNHRVSFEADISGGLNAINGSTMEMQLSDATDIPMPEDAGVLTPKTTKEKASASLLNEMIETLTQRVRIKREEGDTVYYQVETLKPDPANITIDLNLVYVPVWEIESRDKIVEVNAFTGEILAMPMDEGVEIF</sequence>
<dbReference type="OrthoDB" id="147087at2157"/>
<name>A0A483CVU4_9EURY</name>
<proteinExistence type="predicted"/>